<dbReference type="Pfam" id="PF00122">
    <property type="entry name" value="E1-E2_ATPase"/>
    <property type="match status" value="1"/>
</dbReference>
<keyword evidence="4" id="KW-0067">ATP-binding</keyword>
<evidence type="ECO:0000313" key="10">
    <source>
        <dbReference type="EMBL" id="MEQ7154220.1"/>
    </source>
</evidence>
<dbReference type="SFLD" id="SFLDF00027">
    <property type="entry name" value="p-type_atpase"/>
    <property type="match status" value="1"/>
</dbReference>
<dbReference type="Gene3D" id="1.20.1110.10">
    <property type="entry name" value="Calcium-transporting ATPase, transmembrane domain"/>
    <property type="match status" value="2"/>
</dbReference>
<dbReference type="Pfam" id="PF00690">
    <property type="entry name" value="Cation_ATPase_N"/>
    <property type="match status" value="1"/>
</dbReference>
<evidence type="ECO:0000256" key="4">
    <source>
        <dbReference type="ARBA" id="ARBA00022840"/>
    </source>
</evidence>
<reference evidence="10 11" key="1">
    <citation type="submission" date="2024-06" db="EMBL/GenBank/DDBJ databases">
        <title>Brevundimonas sp. C11.</title>
        <authorList>
            <person name="Maltman C."/>
        </authorList>
    </citation>
    <scope>NUCLEOTIDE SEQUENCE [LARGE SCALE GENOMIC DNA]</scope>
    <source>
        <strain evidence="10 11">C11</strain>
    </source>
</reference>
<feature type="transmembrane region" description="Helical" evidence="8">
    <location>
        <begin position="770"/>
        <end position="798"/>
    </location>
</feature>
<dbReference type="SMART" id="SM00831">
    <property type="entry name" value="Cation_ATPase_N"/>
    <property type="match status" value="1"/>
</dbReference>
<dbReference type="Pfam" id="PF00702">
    <property type="entry name" value="Hydrolase"/>
    <property type="match status" value="1"/>
</dbReference>
<feature type="transmembrane region" description="Helical" evidence="8">
    <location>
        <begin position="804"/>
        <end position="826"/>
    </location>
</feature>
<dbReference type="PANTHER" id="PTHR42861">
    <property type="entry name" value="CALCIUM-TRANSPORTING ATPASE"/>
    <property type="match status" value="1"/>
</dbReference>
<accession>A0ABV1NK55</accession>
<dbReference type="EMBL" id="JBEGDD010000002">
    <property type="protein sequence ID" value="MEQ7154220.1"/>
    <property type="molecule type" value="Genomic_DNA"/>
</dbReference>
<dbReference type="SFLD" id="SFLDS00003">
    <property type="entry name" value="Haloacid_Dehalogenase"/>
    <property type="match status" value="1"/>
</dbReference>
<dbReference type="InterPro" id="IPR023214">
    <property type="entry name" value="HAD_sf"/>
</dbReference>
<dbReference type="InterPro" id="IPR059000">
    <property type="entry name" value="ATPase_P-type_domA"/>
</dbReference>
<dbReference type="PROSITE" id="PS00154">
    <property type="entry name" value="ATPASE_E1_E2"/>
    <property type="match status" value="1"/>
</dbReference>
<dbReference type="PRINTS" id="PR00119">
    <property type="entry name" value="CATATPASE"/>
</dbReference>
<protein>
    <submittedName>
        <fullName evidence="10">Cation-translocating P-type ATPase</fullName>
    </submittedName>
</protein>
<proteinExistence type="predicted"/>
<keyword evidence="2 8" id="KW-0812">Transmembrane</keyword>
<dbReference type="Pfam" id="PF00689">
    <property type="entry name" value="Cation_ATPase_C"/>
    <property type="match status" value="1"/>
</dbReference>
<dbReference type="NCBIfam" id="TIGR01494">
    <property type="entry name" value="ATPase_P-type"/>
    <property type="match status" value="2"/>
</dbReference>
<feature type="transmembrane region" description="Helical" evidence="8">
    <location>
        <begin position="261"/>
        <end position="285"/>
    </location>
</feature>
<dbReference type="Gene3D" id="3.40.1110.10">
    <property type="entry name" value="Calcium-transporting ATPase, cytoplasmic domain N"/>
    <property type="match status" value="2"/>
</dbReference>
<dbReference type="InterPro" id="IPR001757">
    <property type="entry name" value="P_typ_ATPase"/>
</dbReference>
<dbReference type="InterPro" id="IPR036412">
    <property type="entry name" value="HAD-like_sf"/>
</dbReference>
<dbReference type="InterPro" id="IPR008250">
    <property type="entry name" value="ATPase_P-typ_transduc_dom_A_sf"/>
</dbReference>
<evidence type="ECO:0000256" key="5">
    <source>
        <dbReference type="ARBA" id="ARBA00022967"/>
    </source>
</evidence>
<dbReference type="InterPro" id="IPR006068">
    <property type="entry name" value="ATPase_P-typ_cation-transptr_C"/>
</dbReference>
<evidence type="ECO:0000256" key="7">
    <source>
        <dbReference type="ARBA" id="ARBA00023136"/>
    </source>
</evidence>
<evidence type="ECO:0000313" key="11">
    <source>
        <dbReference type="Proteomes" id="UP001445732"/>
    </source>
</evidence>
<evidence type="ECO:0000256" key="3">
    <source>
        <dbReference type="ARBA" id="ARBA00022741"/>
    </source>
</evidence>
<feature type="transmembrane region" description="Helical" evidence="8">
    <location>
        <begin position="33"/>
        <end position="59"/>
    </location>
</feature>
<organism evidence="10 11">
    <name type="scientific">Brevundimonas aurifodinae</name>
    <dbReference type="NCBI Taxonomy" id="1508312"/>
    <lineage>
        <taxon>Bacteria</taxon>
        <taxon>Pseudomonadati</taxon>
        <taxon>Pseudomonadota</taxon>
        <taxon>Alphaproteobacteria</taxon>
        <taxon>Caulobacterales</taxon>
        <taxon>Caulobacteraceae</taxon>
        <taxon>Brevundimonas</taxon>
    </lineage>
</organism>
<dbReference type="InterPro" id="IPR044492">
    <property type="entry name" value="P_typ_ATPase_HD_dom"/>
</dbReference>
<dbReference type="InterPro" id="IPR023298">
    <property type="entry name" value="ATPase_P-typ_TM_dom_sf"/>
</dbReference>
<evidence type="ECO:0000256" key="6">
    <source>
        <dbReference type="ARBA" id="ARBA00022989"/>
    </source>
</evidence>
<comment type="subcellular location">
    <subcellularLocation>
        <location evidence="1">Membrane</location>
        <topology evidence="1">Multi-pass membrane protein</topology>
    </subcellularLocation>
</comment>
<dbReference type="InterPro" id="IPR023299">
    <property type="entry name" value="ATPase_P-typ_cyto_dom_N"/>
</dbReference>
<feature type="transmembrane region" description="Helical" evidence="8">
    <location>
        <begin position="659"/>
        <end position="679"/>
    </location>
</feature>
<dbReference type="PRINTS" id="PR00120">
    <property type="entry name" value="HATPASE"/>
</dbReference>
<dbReference type="InterPro" id="IPR018303">
    <property type="entry name" value="ATPase_P-typ_P_site"/>
</dbReference>
<feature type="transmembrane region" description="Helical" evidence="8">
    <location>
        <begin position="632"/>
        <end position="653"/>
    </location>
</feature>
<feature type="transmembrane region" description="Helical" evidence="8">
    <location>
        <begin position="227"/>
        <end position="249"/>
    </location>
</feature>
<comment type="caution">
    <text evidence="10">The sequence shown here is derived from an EMBL/GenBank/DDBJ whole genome shotgun (WGS) entry which is preliminary data.</text>
</comment>
<dbReference type="Proteomes" id="UP001445732">
    <property type="component" value="Unassembled WGS sequence"/>
</dbReference>
<feature type="transmembrane region" description="Helical" evidence="8">
    <location>
        <begin position="738"/>
        <end position="758"/>
    </location>
</feature>
<dbReference type="Gene3D" id="3.40.50.1000">
    <property type="entry name" value="HAD superfamily/HAD-like"/>
    <property type="match status" value="2"/>
</dbReference>
<gene>
    <name evidence="10" type="ORF">ABN401_03220</name>
</gene>
<dbReference type="SUPFAM" id="SSF56784">
    <property type="entry name" value="HAD-like"/>
    <property type="match status" value="1"/>
</dbReference>
<dbReference type="SFLD" id="SFLDG00002">
    <property type="entry name" value="C1.7:_P-type_atpase_like"/>
    <property type="match status" value="1"/>
</dbReference>
<dbReference type="SUPFAM" id="SSF81653">
    <property type="entry name" value="Calcium ATPase, transduction domain A"/>
    <property type="match status" value="1"/>
</dbReference>
<dbReference type="SUPFAM" id="SSF81665">
    <property type="entry name" value="Calcium ATPase, transmembrane domain M"/>
    <property type="match status" value="1"/>
</dbReference>
<keyword evidence="3" id="KW-0547">Nucleotide-binding</keyword>
<name>A0ABV1NK55_9CAUL</name>
<keyword evidence="11" id="KW-1185">Reference proteome</keyword>
<keyword evidence="5" id="KW-1278">Translocase</keyword>
<feature type="transmembrane region" description="Helical" evidence="8">
    <location>
        <begin position="700"/>
        <end position="726"/>
    </location>
</feature>
<feature type="domain" description="Cation-transporting P-type ATPase N-terminal" evidence="9">
    <location>
        <begin position="4"/>
        <end position="61"/>
    </location>
</feature>
<evidence type="ECO:0000259" key="9">
    <source>
        <dbReference type="SMART" id="SM00831"/>
    </source>
</evidence>
<evidence type="ECO:0000256" key="8">
    <source>
        <dbReference type="SAM" id="Phobius"/>
    </source>
</evidence>
<sequence>MAAPWPGLDEAQARDRLDEFGPNALAPVRRRSLWLLVTGTLREPMFLLLVAASALYLVIGDLTEGLFLSVAAFATVGLVLVQEARSERALQALRDLSQPTARVVRGGTERVVSITELVPGDIILVGEGQRLPADGVLVDGEVLRVDESALTGESAPVSKTLSKAWPSVTAADAADDARLFAGTLVVAGQGVVQISKTGARTDLGKIGASLVGIQSGPTPLQKSAGRLVGWFGSIAILICVAVVLAYGLLRGDWVEAALAGITVAISLIPEEFPVVLSVFMALGAWRLAQHKVLVRRGAVIETLGGATILCVDKTGTLTENLMTVASLWTGGKAYNPRVADLATSATLLLDNAALASAVHPTDPMDRAIRRLSTQPRADALPVLFRTWPLEAGRMAVVQQWTMTDGARFAAAKGAPEAVFDLCAMTRSDIEMVRHSLELMAAEGLRVLAVASVRGAKAGFAEPKEATFEFSGLIGFLDPVRAEVPEALQEARRAGIAVAMITGDYPATALEIARQAGIDVEAGVLTGEEMARLDQMALRDRVSRIRVFARVRPEQKLALVEALKANGEIVAMTGDGVNDAPALEAAHIGIAMGDRGTDVAREAADIVLLDDSFGSIVGGIRLGRRIFSNLRKALTFVVAVHVPLAGMALLPILIGAPPLLFPIHVVFIELVIDPVCSLVFEAEPSETDAMKKPPRPTGAALFGRSQIAFGVLQGFVILGGDLGFYLWALERASDTEARAAAFVALALANMILALTNSASAGVSLFDPHRRVFWLIGLTASAVLSAALYIPGLAAIFRFAPPSPDVLLVGVTVAFIAGGWAAVFRAALRVKKSPPLEFNLARTSAP</sequence>
<keyword evidence="6 8" id="KW-1133">Transmembrane helix</keyword>
<feature type="transmembrane region" description="Helical" evidence="8">
    <location>
        <begin position="65"/>
        <end position="81"/>
    </location>
</feature>
<dbReference type="RefSeq" id="WP_349683395.1">
    <property type="nucleotide sequence ID" value="NZ_JBEGDD010000002.1"/>
</dbReference>
<evidence type="ECO:0000256" key="2">
    <source>
        <dbReference type="ARBA" id="ARBA00022692"/>
    </source>
</evidence>
<keyword evidence="7 8" id="KW-0472">Membrane</keyword>
<evidence type="ECO:0000256" key="1">
    <source>
        <dbReference type="ARBA" id="ARBA00004141"/>
    </source>
</evidence>
<dbReference type="Gene3D" id="2.70.150.10">
    <property type="entry name" value="Calcium-transporting ATPase, cytoplasmic transduction domain A"/>
    <property type="match status" value="1"/>
</dbReference>
<dbReference type="InterPro" id="IPR004014">
    <property type="entry name" value="ATPase_P-typ_cation-transptr_N"/>
</dbReference>